<dbReference type="EMBL" id="JTDF01001493">
    <property type="protein sequence ID" value="KAF8569941.1"/>
    <property type="molecule type" value="Genomic_DNA"/>
</dbReference>
<keyword evidence="3" id="KW-1185">Reference proteome</keyword>
<evidence type="ECO:0000256" key="1">
    <source>
        <dbReference type="SAM" id="MobiDB-lite"/>
    </source>
</evidence>
<dbReference type="AlphaFoldDB" id="A0A8T0DTG2"/>
<evidence type="ECO:0000313" key="3">
    <source>
        <dbReference type="Proteomes" id="UP000699462"/>
    </source>
</evidence>
<gene>
    <name evidence="2" type="ORF">P879_06304</name>
</gene>
<name>A0A8T0DTG2_9TREM</name>
<evidence type="ECO:0000313" key="2">
    <source>
        <dbReference type="EMBL" id="KAF8569941.1"/>
    </source>
</evidence>
<comment type="caution">
    <text evidence="2">The sequence shown here is derived from an EMBL/GenBank/DDBJ whole genome shotgun (WGS) entry which is preliminary data.</text>
</comment>
<organism evidence="2 3">
    <name type="scientific">Paragonimus westermani</name>
    <dbReference type="NCBI Taxonomy" id="34504"/>
    <lineage>
        <taxon>Eukaryota</taxon>
        <taxon>Metazoa</taxon>
        <taxon>Spiralia</taxon>
        <taxon>Lophotrochozoa</taxon>
        <taxon>Platyhelminthes</taxon>
        <taxon>Trematoda</taxon>
        <taxon>Digenea</taxon>
        <taxon>Plagiorchiida</taxon>
        <taxon>Troglotremata</taxon>
        <taxon>Troglotrematidae</taxon>
        <taxon>Paragonimus</taxon>
    </lineage>
</organism>
<dbReference type="OrthoDB" id="6259178at2759"/>
<protein>
    <submittedName>
        <fullName evidence="2">Uncharacterized protein</fullName>
    </submittedName>
</protein>
<proteinExistence type="predicted"/>
<accession>A0A8T0DTG2</accession>
<reference evidence="2 3" key="1">
    <citation type="submission" date="2019-07" db="EMBL/GenBank/DDBJ databases">
        <title>Annotation for the trematode Paragonimus westermani.</title>
        <authorList>
            <person name="Choi Y.-J."/>
        </authorList>
    </citation>
    <scope>NUCLEOTIDE SEQUENCE [LARGE SCALE GENOMIC DNA]</scope>
    <source>
        <strain evidence="2">180907_Pwestermani</strain>
    </source>
</reference>
<feature type="region of interest" description="Disordered" evidence="1">
    <location>
        <begin position="120"/>
        <end position="153"/>
    </location>
</feature>
<feature type="compositionally biased region" description="Low complexity" evidence="1">
    <location>
        <begin position="131"/>
        <end position="149"/>
    </location>
</feature>
<dbReference type="Proteomes" id="UP000699462">
    <property type="component" value="Unassembled WGS sequence"/>
</dbReference>
<sequence>MLLENAAQILLGKNGKHDLLATENISEAVQTIVSSCRYVNTSILVNYSTHKMSITHPDSYQRTLEDLKDRMQQQLSTAAPEDIHQLTFMFNQSLRTTEIFDCEQDVVNCSKSAKMQSGSVEQELHGCHGRTPSPTESPTHSSSSSEASSGTLCAAKSPYRAKSPNVFAREMNQINVTGSVQYSAPMQQAIPLHRDTVTLEPRVRRERFSKNHQVTQSFSDAESSFSSCLNQDSCTVLNQDLLVAMASALDKRQSSLPVRQQTLRQLVHLPIIDVQACEAWTSSVRPDLTTVPVSDTWESVWSPEACSEGKPKLSGTRQVHVVSNTAEVSEKTEDRRHLHFHQTGDCRGPKSQSHSCSAGLRDGLADALNDEDETLWVWPPF</sequence>